<dbReference type="RefSeq" id="WP_015863118.1">
    <property type="nucleotide sequence ID" value="NZ_CP026538.1"/>
</dbReference>
<accession>A0A4P6HT02</accession>
<keyword evidence="2" id="KW-1185">Reference proteome</keyword>
<evidence type="ECO:0000313" key="2">
    <source>
        <dbReference type="Proteomes" id="UP000293296"/>
    </source>
</evidence>
<dbReference type="AlphaFoldDB" id="A0A4P6HT02"/>
<evidence type="ECO:0000313" key="1">
    <source>
        <dbReference type="EMBL" id="QAZ69290.1"/>
    </source>
</evidence>
<sequence>MNTHSALPAMPADLRNAVLSHYTTFSEDGTLCYVADKVHRNCPDCGTVFTGSASRLAFGGGPACPFCRGLASKPLPEAGWA</sequence>
<dbReference type="Proteomes" id="UP000293296">
    <property type="component" value="Chromosome"/>
</dbReference>
<proteinExistence type="predicted"/>
<dbReference type="KEGG" id="dcb:C3Y92_19410"/>
<dbReference type="EMBL" id="CP026538">
    <property type="protein sequence ID" value="QAZ69290.1"/>
    <property type="molecule type" value="Genomic_DNA"/>
</dbReference>
<gene>
    <name evidence="1" type="ORF">C3Y92_19410</name>
</gene>
<dbReference type="OrthoDB" id="5457952at2"/>
<organism evidence="1 2">
    <name type="scientific">Solidesulfovibrio carbinolicus</name>
    <dbReference type="NCBI Taxonomy" id="296842"/>
    <lineage>
        <taxon>Bacteria</taxon>
        <taxon>Pseudomonadati</taxon>
        <taxon>Thermodesulfobacteriota</taxon>
        <taxon>Desulfovibrionia</taxon>
        <taxon>Desulfovibrionales</taxon>
        <taxon>Desulfovibrionaceae</taxon>
        <taxon>Solidesulfovibrio</taxon>
    </lineage>
</organism>
<reference evidence="1 2" key="1">
    <citation type="submission" date="2018-02" db="EMBL/GenBank/DDBJ databases">
        <title>Genome sequence of Desulfovibrio carbinolicus DSM 3852.</title>
        <authorList>
            <person name="Wilbanks E."/>
            <person name="Skennerton C.T."/>
            <person name="Orphan V.J."/>
        </authorList>
    </citation>
    <scope>NUCLEOTIDE SEQUENCE [LARGE SCALE GENOMIC DNA]</scope>
    <source>
        <strain evidence="1 2">DSM 3852</strain>
    </source>
</reference>
<name>A0A4P6HT02_9BACT</name>
<protein>
    <submittedName>
        <fullName evidence="1">Uncharacterized protein</fullName>
    </submittedName>
</protein>